<proteinExistence type="predicted"/>
<sequence length="69" mass="7753">MLRIRPVTCRISALSREQPCHGVIGKDNLLYRSNKSGSVYVFLPLFMTTMPQKPAFCQWVAPCRPAPCA</sequence>
<dbReference type="EMBL" id="FMJC01000002">
    <property type="protein sequence ID" value="SCM74288.1"/>
    <property type="molecule type" value="Genomic_DNA"/>
</dbReference>
<protein>
    <submittedName>
        <fullName evidence="1">Uncharacterized protein</fullName>
    </submittedName>
</protein>
<dbReference type="AlphaFoldDB" id="A0A212L9V3"/>
<gene>
    <name evidence="1" type="ORF">KL86DES1_21847</name>
</gene>
<accession>A0A212L9V3</accession>
<reference evidence="1" key="1">
    <citation type="submission" date="2016-08" db="EMBL/GenBank/DDBJ databases">
        <authorList>
            <person name="Seilhamer J.J."/>
        </authorList>
    </citation>
    <scope>NUCLEOTIDE SEQUENCE</scope>
    <source>
        <strain evidence="1">86-1</strain>
    </source>
</reference>
<organism evidence="1">
    <name type="scientific">uncultured Desulfovibrio sp</name>
    <dbReference type="NCBI Taxonomy" id="167968"/>
    <lineage>
        <taxon>Bacteria</taxon>
        <taxon>Pseudomonadati</taxon>
        <taxon>Thermodesulfobacteriota</taxon>
        <taxon>Desulfovibrionia</taxon>
        <taxon>Desulfovibrionales</taxon>
        <taxon>Desulfovibrionaceae</taxon>
        <taxon>Desulfovibrio</taxon>
        <taxon>environmental samples</taxon>
    </lineage>
</organism>
<evidence type="ECO:0000313" key="1">
    <source>
        <dbReference type="EMBL" id="SCM74288.1"/>
    </source>
</evidence>
<name>A0A212L9V3_9BACT</name>